<organism evidence="1 2">
    <name type="scientific">Aureimonas pseudogalii</name>
    <dbReference type="NCBI Taxonomy" id="1744844"/>
    <lineage>
        <taxon>Bacteria</taxon>
        <taxon>Pseudomonadati</taxon>
        <taxon>Pseudomonadota</taxon>
        <taxon>Alphaproteobacteria</taxon>
        <taxon>Hyphomicrobiales</taxon>
        <taxon>Aurantimonadaceae</taxon>
        <taxon>Aureimonas</taxon>
    </lineage>
</organism>
<proteinExistence type="predicted"/>
<comment type="caution">
    <text evidence="1">The sequence shown here is derived from an EMBL/GenBank/DDBJ whole genome shotgun (WGS) entry which is preliminary data.</text>
</comment>
<keyword evidence="2" id="KW-1185">Reference proteome</keyword>
<protein>
    <submittedName>
        <fullName evidence="1">Uncharacterized protein</fullName>
    </submittedName>
</protein>
<dbReference type="RefSeq" id="WP_183198493.1">
    <property type="nucleotide sequence ID" value="NZ_JACIEK010000001.1"/>
</dbReference>
<dbReference type="EMBL" id="JACIEK010000001">
    <property type="protein sequence ID" value="MBB3997208.1"/>
    <property type="molecule type" value="Genomic_DNA"/>
</dbReference>
<dbReference type="AlphaFoldDB" id="A0A7W6E9I7"/>
<reference evidence="1 2" key="1">
    <citation type="submission" date="2020-08" db="EMBL/GenBank/DDBJ databases">
        <title>Genomic Encyclopedia of Type Strains, Phase IV (KMG-IV): sequencing the most valuable type-strain genomes for metagenomic binning, comparative biology and taxonomic classification.</title>
        <authorList>
            <person name="Goeker M."/>
        </authorList>
    </citation>
    <scope>NUCLEOTIDE SEQUENCE [LARGE SCALE GENOMIC DNA]</scope>
    <source>
        <strain evidence="1 2">DSM 102238</strain>
    </source>
</reference>
<sequence length="80" mass="8877">MSDKMSDKPKTAMTIFAAPEGGFYVGEQAMSNYEISTYVAAFSTLQEALHFVSRKMTPSFELTEGQDLLQSGNVLRGRYV</sequence>
<accession>A0A7W6E9I7</accession>
<evidence type="ECO:0000313" key="2">
    <source>
        <dbReference type="Proteomes" id="UP000542776"/>
    </source>
</evidence>
<gene>
    <name evidence="1" type="ORF">GGR04_001029</name>
</gene>
<dbReference type="Proteomes" id="UP000542776">
    <property type="component" value="Unassembled WGS sequence"/>
</dbReference>
<evidence type="ECO:0000313" key="1">
    <source>
        <dbReference type="EMBL" id="MBB3997208.1"/>
    </source>
</evidence>
<name>A0A7W6E9I7_9HYPH</name>